<feature type="region of interest" description="Disordered" evidence="1">
    <location>
        <begin position="1"/>
        <end position="30"/>
    </location>
</feature>
<organism evidence="2">
    <name type="scientific">Diabrotica virgifera virgifera</name>
    <name type="common">western corn rootworm</name>
    <dbReference type="NCBI Taxonomy" id="50390"/>
    <lineage>
        <taxon>Eukaryota</taxon>
        <taxon>Metazoa</taxon>
        <taxon>Ecdysozoa</taxon>
        <taxon>Arthropoda</taxon>
        <taxon>Hexapoda</taxon>
        <taxon>Insecta</taxon>
        <taxon>Pterygota</taxon>
        <taxon>Neoptera</taxon>
        <taxon>Endopterygota</taxon>
        <taxon>Coleoptera</taxon>
        <taxon>Polyphaga</taxon>
        <taxon>Cucujiformia</taxon>
        <taxon>Chrysomeloidea</taxon>
        <taxon>Chrysomelidae</taxon>
        <taxon>Galerucinae</taxon>
        <taxon>Diabroticina</taxon>
        <taxon>Diabroticites</taxon>
        <taxon>Diabrotica</taxon>
    </lineage>
</organism>
<proteinExistence type="predicted"/>
<sequence length="102" mass="11450">MQSSNGLVQNGAPSCSNGAAENGHGDGENGFFLNQTNQEIVRLIGQYLKNEGLTNCIFFSVLKIALIFFNEVAHMQVIAVLRDHYFSFSITYLLKPHKNFYF</sequence>
<dbReference type="RefSeq" id="XP_028154426.1">
    <property type="nucleotide sequence ID" value="XM_028298625.1"/>
</dbReference>
<accession>A0A6P7FXZ2</accession>
<dbReference type="RefSeq" id="XP_028141444.1">
    <property type="nucleotide sequence ID" value="XM_028285643.1"/>
</dbReference>
<evidence type="ECO:0000313" key="3">
    <source>
        <dbReference type="RefSeq" id="XP_028154426.1"/>
    </source>
</evidence>
<evidence type="ECO:0000256" key="1">
    <source>
        <dbReference type="SAM" id="MobiDB-lite"/>
    </source>
</evidence>
<gene>
    <name evidence="2" type="primary">LOC114335410</name>
    <name evidence="3" type="synonym">LOC114347983</name>
</gene>
<evidence type="ECO:0000313" key="2">
    <source>
        <dbReference type="RefSeq" id="XP_028141444.1"/>
    </source>
</evidence>
<dbReference type="AlphaFoldDB" id="A0A6P7FXZ2"/>
<feature type="compositionally biased region" description="Polar residues" evidence="1">
    <location>
        <begin position="1"/>
        <end position="19"/>
    </location>
</feature>
<name>A0A6P7FXZ2_DIAVI</name>
<protein>
    <submittedName>
        <fullName evidence="2">Uncharacterized protein LOC114335410</fullName>
    </submittedName>
    <submittedName>
        <fullName evidence="3">Uncharacterized protein LOC114347983</fullName>
    </submittedName>
</protein>
<reference evidence="2 3" key="1">
    <citation type="submission" date="2025-04" db="UniProtKB">
        <authorList>
            <consortium name="RefSeq"/>
        </authorList>
    </citation>
    <scope>IDENTIFICATION</scope>
    <source>
        <tissue evidence="2 3">Whole insect</tissue>
    </source>
</reference>